<feature type="signal peptide" evidence="3">
    <location>
        <begin position="1"/>
        <end position="23"/>
    </location>
</feature>
<keyword evidence="2" id="KW-0812">Transmembrane</keyword>
<dbReference type="EMBL" id="JAHZIK010000069">
    <property type="protein sequence ID" value="MBW7453393.1"/>
    <property type="molecule type" value="Genomic_DNA"/>
</dbReference>
<feature type="chain" id="PRO_5046268567" description="Teneurin-like YD-shell domain-containing protein" evidence="3">
    <location>
        <begin position="24"/>
        <end position="1636"/>
    </location>
</feature>
<evidence type="ECO:0000256" key="2">
    <source>
        <dbReference type="SAM" id="Phobius"/>
    </source>
</evidence>
<protein>
    <recommendedName>
        <fullName evidence="4">Teneurin-like YD-shell domain-containing protein</fullName>
    </recommendedName>
</protein>
<dbReference type="Gene3D" id="2.180.10.10">
    <property type="entry name" value="RHS repeat-associated core"/>
    <property type="match status" value="3"/>
</dbReference>
<dbReference type="InterPro" id="IPR006530">
    <property type="entry name" value="YD"/>
</dbReference>
<keyword evidence="1" id="KW-0677">Repeat</keyword>
<keyword evidence="2" id="KW-0472">Membrane</keyword>
<reference evidence="5 6" key="1">
    <citation type="submission" date="2021-07" db="EMBL/GenBank/DDBJ databases">
        <title>Paenibacillus radiodurans sp. nov., isolated from the southeastern edge of Tengger Desert.</title>
        <authorList>
            <person name="Zhang G."/>
        </authorList>
    </citation>
    <scope>NUCLEOTIDE SEQUENCE [LARGE SCALE GENOMIC DNA]</scope>
    <source>
        <strain evidence="5 6">CCM 7311</strain>
    </source>
</reference>
<feature type="transmembrane region" description="Helical" evidence="2">
    <location>
        <begin position="1517"/>
        <end position="1537"/>
    </location>
</feature>
<evidence type="ECO:0000259" key="4">
    <source>
        <dbReference type="Pfam" id="PF25023"/>
    </source>
</evidence>
<keyword evidence="3" id="KW-0732">Signal</keyword>
<dbReference type="RefSeq" id="WP_210037862.1">
    <property type="nucleotide sequence ID" value="NZ_JBHLVU010000022.1"/>
</dbReference>
<dbReference type="NCBIfam" id="TIGR01643">
    <property type="entry name" value="YD_repeat_2x"/>
    <property type="match status" value="4"/>
</dbReference>
<sequence>MKKIISVLLIISILVSSVNFSTAQPISKKNSKSVTKLSSIISNEFNNESVSMIPPSDPVLADHQPNPIIFDEKGGIVLGLMPQVVDVVYRGVTGSVYGKPTVSDSVYGRNLSAFAINATPTPTPDMLSAIKNLSVKNTQAPFQINKGEESISSMNGSLSLDHEDLFLPGRNGLSFSLTRYYDSSSSNLYEKELGFGQNCLCAIYFDADVYTETYNSNTGAASKSLNYSGTLRMTYLNVNDNSLFDTYDGDRWIGYINVHAGKEGFSSNWSNPDSGGTINRQVQYIKPNPNAYMKDESQIPYPPTIAWKDVATAKTYEEKLYPIGKGWSWDIPYIKTEPYTNTSYLSLGRKGTYEIGNGNGLPGYSLVGYPWKDLYIGADQSVVVNEEQSWTVVRSIEGISQYFAQDGRLIQISDPYNNTIQFKYAEKGKYGKVLISITDAIQNSINIDYDDSGVTLRQGDQVVRYNKSFITRYNPRPGYEALDTEVLTKVTDQAGRETSYWYEERNTKFSVTNATPLRENAYLLLGRVTYPTGAYTSYTYEPQPVTRPIGKEAVEQEYRVASREDVASSKDIETGIYNKSSFTYQSDMSSTYGQDIASFGSTMSNGYLTTKYDYEKDFIDEDTPAVIYAKNIVESAGDESRTTAYLYDRVRKITLPIQTTSTYRKGDRNGTPAIDKVAYDDYGNILMRTDVMGIPTNYTYDPTTHLLKNVSEKVNANVTRNTDYIRNDKGTITEFTIIDQTGTLLAHSKYEDIDIYGNIKRSTIYDDNQSSVYLTEYGYSGAFPTKQSINVTNADQQTNTIIQQLDYDPTTGRVTSYTDGKEYTTRYQYDKLGRLITMTNPDQSSKIATYDDANNTVRTTDETGVRSTQSWDSLGRKIFEGIFDTTSTTMSLSYKYDDIGRLKLEEEAGRHQTTYEYNAWNQLIKTNLPTPKVSSSNVKYDKIERTITTTDPEGIQTLSYYDLLGRQTATKIDINEGKGFQNVNSTQYDYMGNTVVSTDAQYTTSYVNDALGRLTKVTNPKQESTSYFYSLAGNLKTILYPDGRSIHKQADQLGRLIKETDQTGQVEKSYYDANDNIERSVDKKGQLFTYQYNNRNLLIFKNSPFDMIGYGYDQAGRRKMMVDSTGLTSYNYKPTTGELTDVTFPDKKKITYTYNSQGLRETMTDPFGYRNVYTYDGMNRLQTVGPSMTKFDAEYEYYNNNMLKNIKQLNGNTSTYTYDGYSIDTLTQNKSNGVELNFFDYGYDGNMNMLTQVAKQNGASGPDGPDGSDQTFGYTYDALNRIETSTQFMETYGYDNRGNRLTLQSETNAHVALGDTSYAYDDWNQLTSVAKDTGEKVSYKYNGDGLLVERMEDNATVRYYYDGDQVVAEGKVINGVVSAKAQYIRGQGLVAGIGSSGKYYYLQNGHGDVVELRDSTGNTSLNRYTYDMWGNPLTTVETIANPFRYSGEMWDQTAGLQYLRARWYDPSMGRFISEDTYEGQINNPLTQNLYVYTANNPLRYSDPSGHCFWDACILEGVAVYALVAGVVAATVVVGAYASKALDDAKANVFNSEKADIPPAEDIVIPPIPTPSESPNDFIKQRGNQGYKEKSTGLTWKKDQLHKDHWDLSDSKGKKVKEVDFNGKQIWPNGNKNKNKK</sequence>
<feature type="domain" description="Teneurin-like YD-shell" evidence="4">
    <location>
        <begin position="1394"/>
        <end position="1497"/>
    </location>
</feature>
<keyword evidence="6" id="KW-1185">Reference proteome</keyword>
<organism evidence="5 6">
    <name type="scientific">Paenibacillus sepulcri</name>
    <dbReference type="NCBI Taxonomy" id="359917"/>
    <lineage>
        <taxon>Bacteria</taxon>
        <taxon>Bacillati</taxon>
        <taxon>Bacillota</taxon>
        <taxon>Bacilli</taxon>
        <taxon>Bacillales</taxon>
        <taxon>Paenibacillaceae</taxon>
        <taxon>Paenibacillus</taxon>
    </lineage>
</organism>
<gene>
    <name evidence="5" type="ORF">K0U00_05010</name>
</gene>
<dbReference type="InterPro" id="IPR050708">
    <property type="entry name" value="T6SS_VgrG/RHS"/>
</dbReference>
<dbReference type="NCBIfam" id="TIGR03696">
    <property type="entry name" value="Rhs_assc_core"/>
    <property type="match status" value="1"/>
</dbReference>
<dbReference type="PANTHER" id="PTHR32305">
    <property type="match status" value="1"/>
</dbReference>
<comment type="caution">
    <text evidence="5">The sequence shown here is derived from an EMBL/GenBank/DDBJ whole genome shotgun (WGS) entry which is preliminary data.</text>
</comment>
<dbReference type="PANTHER" id="PTHR32305:SF15">
    <property type="entry name" value="PROTEIN RHSA-RELATED"/>
    <property type="match status" value="1"/>
</dbReference>
<evidence type="ECO:0000256" key="3">
    <source>
        <dbReference type="SAM" id="SignalP"/>
    </source>
</evidence>
<evidence type="ECO:0000313" key="6">
    <source>
        <dbReference type="Proteomes" id="UP001519887"/>
    </source>
</evidence>
<dbReference type="InterPro" id="IPR056823">
    <property type="entry name" value="TEN-like_YD-shell"/>
</dbReference>
<dbReference type="Proteomes" id="UP001519887">
    <property type="component" value="Unassembled WGS sequence"/>
</dbReference>
<proteinExistence type="predicted"/>
<dbReference type="Pfam" id="PF05593">
    <property type="entry name" value="RHS_repeat"/>
    <property type="match status" value="1"/>
</dbReference>
<dbReference type="Pfam" id="PF25023">
    <property type="entry name" value="TEN_YD-shell"/>
    <property type="match status" value="2"/>
</dbReference>
<feature type="domain" description="Teneurin-like YD-shell" evidence="4">
    <location>
        <begin position="978"/>
        <end position="1164"/>
    </location>
</feature>
<accession>A0ABS7BXM6</accession>
<name>A0ABS7BXM6_9BACL</name>
<dbReference type="InterPro" id="IPR031325">
    <property type="entry name" value="RHS_repeat"/>
</dbReference>
<evidence type="ECO:0000313" key="5">
    <source>
        <dbReference type="EMBL" id="MBW7453393.1"/>
    </source>
</evidence>
<keyword evidence="2" id="KW-1133">Transmembrane helix</keyword>
<dbReference type="InterPro" id="IPR022385">
    <property type="entry name" value="Rhs_assc_core"/>
</dbReference>
<evidence type="ECO:0000256" key="1">
    <source>
        <dbReference type="ARBA" id="ARBA00022737"/>
    </source>
</evidence>